<comment type="caution">
    <text evidence="3">The sequence shown here is derived from an EMBL/GenBank/DDBJ whole genome shotgun (WGS) entry which is preliminary data.</text>
</comment>
<reference evidence="3" key="1">
    <citation type="submission" date="2021-07" db="EMBL/GenBank/DDBJ databases">
        <title>Draft genome of Mortierella alpina, strain LL118, isolated from an aspen leaf litter sample.</title>
        <authorList>
            <person name="Yang S."/>
            <person name="Vinatzer B.A."/>
        </authorList>
    </citation>
    <scope>NUCLEOTIDE SEQUENCE</scope>
    <source>
        <strain evidence="3">LL118</strain>
    </source>
</reference>
<dbReference type="InterPro" id="IPR036537">
    <property type="entry name" value="Adaptor_Cbl_N_dom_sf"/>
</dbReference>
<feature type="compositionally biased region" description="Polar residues" evidence="1">
    <location>
        <begin position="65"/>
        <end position="83"/>
    </location>
</feature>
<name>A0A9P7ZZ53_MORAP</name>
<proteinExistence type="predicted"/>
<dbReference type="InterPro" id="IPR059179">
    <property type="entry name" value="MLKL-like_MCAfunc"/>
</dbReference>
<organism evidence="3 4">
    <name type="scientific">Mortierella alpina</name>
    <name type="common">Oleaginous fungus</name>
    <name type="synonym">Mortierella renispora</name>
    <dbReference type="NCBI Taxonomy" id="64518"/>
    <lineage>
        <taxon>Eukaryota</taxon>
        <taxon>Fungi</taxon>
        <taxon>Fungi incertae sedis</taxon>
        <taxon>Mucoromycota</taxon>
        <taxon>Mortierellomycotina</taxon>
        <taxon>Mortierellomycetes</taxon>
        <taxon>Mortierellales</taxon>
        <taxon>Mortierellaceae</taxon>
        <taxon>Mortierella</taxon>
    </lineage>
</organism>
<dbReference type="InterPro" id="IPR054000">
    <property type="entry name" value="MLKL_N"/>
</dbReference>
<feature type="domain" description="Mixed lineage kinase" evidence="2">
    <location>
        <begin position="212"/>
        <end position="321"/>
    </location>
</feature>
<evidence type="ECO:0000313" key="4">
    <source>
        <dbReference type="Proteomes" id="UP000717515"/>
    </source>
</evidence>
<gene>
    <name evidence="3" type="ORF">KVV02_003028</name>
</gene>
<dbReference type="EMBL" id="JAIFTL010000238">
    <property type="protein sequence ID" value="KAG9321019.1"/>
    <property type="molecule type" value="Genomic_DNA"/>
</dbReference>
<evidence type="ECO:0000313" key="3">
    <source>
        <dbReference type="EMBL" id="KAG9321019.1"/>
    </source>
</evidence>
<feature type="compositionally biased region" description="Basic and acidic residues" evidence="1">
    <location>
        <begin position="7"/>
        <end position="18"/>
    </location>
</feature>
<dbReference type="Pfam" id="PF22215">
    <property type="entry name" value="MLKL_N"/>
    <property type="match status" value="1"/>
</dbReference>
<sequence>MSNNYGDDSRSSKSKEKPSPQNPPFQPFQRPSLPGQASPWKAPDSSSGFPRPPGQSPGQRLGQPGQVNTRSTVQESTDSASENEGSKPEQPPPSSLQEFQQEVDQLNNSHLEKSIYKKVYNKGIDIAITVDDVVTTSSTMLEQGVAVATKIMDSSQITKDALSNIGKNPALTQLIQLADRLVDIGKSVPFIAPAFIILKIIIDIEQKARDVDAKCEDLLERINFMVSNITVLEKVEAIDPLKVVIEKTIGTLKSAASLIQAYRKQGSIARRLNMSNSQNFVQMAERIMACSQDLMLSLQIQQTGDLSVLSRSVPVDQQDEEAGIFVLAHGGQSAINRNPGLVEEFAKKMQLTMNDQVMEQMQLNVEDILEENQSRIETLLRENSSNTIADTIKALAAVVREQEAEKRLTCLQCGKEYRESANGTEACTFHKRPETNGMFACCGQKSPCAFSNHRSAHHCDYHYSKFFDYTSGIVSYCNTIEYWAKVSETDMVTNIDQYAGVGKLIRWSGHHERVTKALMVIRIGHFKIEGSYFFQVLDADEIRSCNALIQQTGKTLIFKSGLDESEYSMAEWTLDDAGVINGVVLSSKVATSDNATVMAVPIDINTVTLSGEVQTLSKSTFRLYKPAEPYSFPEIRHVGHIARDTPLRARREFKARTKLPLVAISQGELQANPCPYIDGKDDQFEGTLRIFNKALPSSETYVTLVSCTAHYRLVGDKEYKEVRSLKLGDTKFPVSIAPTQSVEIPFETYILRNATQAALEEVCRHWAMITLHRPVRIRLTFKDIDDQECVFLEEYVHDPTSVVEPKAEDDILFLQIHDVFDANRSVMRIKKGDEESDAVVIIQNGPKFSVEDLNILVYKAEQSGVTEVHIGERSHDRYKWEAWALVDLSCRRVYGFKALLMQGSMRAKKTTAALGYAPCPIYGEGNLEERPIRYADEKSVFPELEPEEVIHVVSDDDVDDDKVVVDTAQAADPIIAIATAASSSVTAAISEVSKATNSLDAAVFSSGVATLEKRLETLGADVTRMATALEKLVDLLSH</sequence>
<dbReference type="Gene3D" id="1.20.930.20">
    <property type="entry name" value="Adaptor protein Cbl, N-terminal domain"/>
    <property type="match status" value="1"/>
</dbReference>
<dbReference type="Proteomes" id="UP000717515">
    <property type="component" value="Unassembled WGS sequence"/>
</dbReference>
<dbReference type="AlphaFoldDB" id="A0A9P7ZZ53"/>
<dbReference type="CDD" id="cd21037">
    <property type="entry name" value="MLKL_NTD"/>
    <property type="match status" value="1"/>
</dbReference>
<feature type="region of interest" description="Disordered" evidence="1">
    <location>
        <begin position="1"/>
        <end position="100"/>
    </location>
</feature>
<protein>
    <recommendedName>
        <fullName evidence="2">Mixed lineage kinase domain-containing protein</fullName>
    </recommendedName>
</protein>
<evidence type="ECO:0000256" key="1">
    <source>
        <dbReference type="SAM" id="MobiDB-lite"/>
    </source>
</evidence>
<evidence type="ECO:0000259" key="2">
    <source>
        <dbReference type="Pfam" id="PF22215"/>
    </source>
</evidence>
<dbReference type="GO" id="GO:0007166">
    <property type="term" value="P:cell surface receptor signaling pathway"/>
    <property type="evidence" value="ECO:0007669"/>
    <property type="project" value="InterPro"/>
</dbReference>
<accession>A0A9P7ZZ53</accession>